<keyword evidence="2" id="KW-0472">Membrane</keyword>
<evidence type="ECO:0000256" key="2">
    <source>
        <dbReference type="SAM" id="Phobius"/>
    </source>
</evidence>
<accession>A0A5J5ESV5</accession>
<keyword evidence="2" id="KW-1133">Transmembrane helix</keyword>
<dbReference type="Proteomes" id="UP000326924">
    <property type="component" value="Unassembled WGS sequence"/>
</dbReference>
<feature type="transmembrane region" description="Helical" evidence="2">
    <location>
        <begin position="209"/>
        <end position="232"/>
    </location>
</feature>
<dbReference type="InParanoid" id="A0A5J5ESV5"/>
<proteinExistence type="predicted"/>
<keyword evidence="2" id="KW-0812">Transmembrane</keyword>
<dbReference type="AlphaFoldDB" id="A0A5J5ESV5"/>
<dbReference type="OrthoDB" id="3596604at2759"/>
<keyword evidence="4" id="KW-1185">Reference proteome</keyword>
<feature type="transmembrane region" description="Helical" evidence="2">
    <location>
        <begin position="119"/>
        <end position="138"/>
    </location>
</feature>
<feature type="region of interest" description="Disordered" evidence="1">
    <location>
        <begin position="1"/>
        <end position="22"/>
    </location>
</feature>
<evidence type="ECO:0000256" key="1">
    <source>
        <dbReference type="SAM" id="MobiDB-lite"/>
    </source>
</evidence>
<organism evidence="3 4">
    <name type="scientific">Sphaerosporella brunnea</name>
    <dbReference type="NCBI Taxonomy" id="1250544"/>
    <lineage>
        <taxon>Eukaryota</taxon>
        <taxon>Fungi</taxon>
        <taxon>Dikarya</taxon>
        <taxon>Ascomycota</taxon>
        <taxon>Pezizomycotina</taxon>
        <taxon>Pezizomycetes</taxon>
        <taxon>Pezizales</taxon>
        <taxon>Pyronemataceae</taxon>
        <taxon>Sphaerosporella</taxon>
    </lineage>
</organism>
<comment type="caution">
    <text evidence="3">The sequence shown here is derived from an EMBL/GenBank/DDBJ whole genome shotgun (WGS) entry which is preliminary data.</text>
</comment>
<gene>
    <name evidence="3" type="ORF">FN846DRAFT_956202</name>
</gene>
<feature type="transmembrane region" description="Helical" evidence="2">
    <location>
        <begin position="79"/>
        <end position="107"/>
    </location>
</feature>
<name>A0A5J5ESV5_9PEZI</name>
<protein>
    <submittedName>
        <fullName evidence="3">Uncharacterized protein</fullName>
    </submittedName>
</protein>
<evidence type="ECO:0000313" key="4">
    <source>
        <dbReference type="Proteomes" id="UP000326924"/>
    </source>
</evidence>
<sequence length="575" mass="64066">MTDAIYHTVPQTPRPASHPLSPYSPPGVELEEFEFPKDEDYYKSRSRPTRIQTAEWSDERRAKKQLELLRHRFRRNPRLWHMIWPLLLRLLIDVALWAVFLLAILYTTKVEFLNKKEKYIFNAVGVGLPLMLGLNYNSSFKGMASIMRWKILASDKFTLRETDLILSLDSFLAVARLGKLWFRGAINRGETHLLPGRKPRRGIYIGRSLACLAWIVLMLGSQIGVGLLGLTFDFDGKTEILHENGIVTVSNLNAYANGTGNATEDRSTLNEAQYRAHQYGDVAPQTIDVVLVDTVPTDATAHDGAGVIYQLKGTNDWVYRIQDWTIDGGRLLAVPTNRTLTVTTNCAITQDNANVSYTGDLEWVQDIDVLSVPVDAVTYVNFDFDGHQRTYHCGPRCAKIGALSLDSSPDQNVHLINCNVSVSPVSGSSLQPEHLMDDSTALLAAGSVALDGTDRDPFNSSVMLDLSYQFTRYNNRTLWGQDPTDANEFAKRVGRFAVGSIAMLDFYNVNGSSFQIEGEKVKLGNVGVVLKIKSPELWVVIGTLVGTHAFLIPIVLVLASSVRKRPTASLCEYLL</sequence>
<dbReference type="EMBL" id="VXIS01000139">
    <property type="protein sequence ID" value="KAA8901950.1"/>
    <property type="molecule type" value="Genomic_DNA"/>
</dbReference>
<reference evidence="3 4" key="1">
    <citation type="submission" date="2019-09" db="EMBL/GenBank/DDBJ databases">
        <title>Draft genome of the ectomycorrhizal ascomycete Sphaerosporella brunnea.</title>
        <authorList>
            <consortium name="DOE Joint Genome Institute"/>
            <person name="Benucci G.M."/>
            <person name="Marozzi G."/>
            <person name="Antonielli L."/>
            <person name="Sanchez S."/>
            <person name="Marco P."/>
            <person name="Wang X."/>
            <person name="Falini L.B."/>
            <person name="Barry K."/>
            <person name="Haridas S."/>
            <person name="Lipzen A."/>
            <person name="Labutti K."/>
            <person name="Grigoriev I.V."/>
            <person name="Murat C."/>
            <person name="Martin F."/>
            <person name="Albertini E."/>
            <person name="Donnini D."/>
            <person name="Bonito G."/>
        </authorList>
    </citation>
    <scope>NUCLEOTIDE SEQUENCE [LARGE SCALE GENOMIC DNA]</scope>
    <source>
        <strain evidence="3 4">Sb_GMNB300</strain>
    </source>
</reference>
<evidence type="ECO:0000313" key="3">
    <source>
        <dbReference type="EMBL" id="KAA8901950.1"/>
    </source>
</evidence>
<feature type="transmembrane region" description="Helical" evidence="2">
    <location>
        <begin position="537"/>
        <end position="559"/>
    </location>
</feature>